<protein>
    <submittedName>
        <fullName evidence="1">Uncharacterized protein</fullName>
    </submittedName>
</protein>
<organism evidence="1 2">
    <name type="scientific">Alloalcanivorax profundimaris</name>
    <dbReference type="NCBI Taxonomy" id="2735259"/>
    <lineage>
        <taxon>Bacteria</taxon>
        <taxon>Pseudomonadati</taxon>
        <taxon>Pseudomonadota</taxon>
        <taxon>Gammaproteobacteria</taxon>
        <taxon>Oceanospirillales</taxon>
        <taxon>Alcanivoracaceae</taxon>
        <taxon>Alloalcanivorax</taxon>
    </lineage>
</organism>
<dbReference type="Proteomes" id="UP000662703">
    <property type="component" value="Unassembled WGS sequence"/>
</dbReference>
<evidence type="ECO:0000313" key="1">
    <source>
        <dbReference type="EMBL" id="MBF5058482.1"/>
    </source>
</evidence>
<sequence>MLNVTLPGDLTIDYIIDGQNRRIGKKVNGSLVQG</sequence>
<accession>A0ABS0AWH3</accession>
<dbReference type="EMBL" id="ARXX01000119">
    <property type="protein sequence ID" value="MBF5058482.1"/>
    <property type="molecule type" value="Genomic_DNA"/>
</dbReference>
<feature type="non-terminal residue" evidence="1">
    <location>
        <position position="34"/>
    </location>
</feature>
<comment type="caution">
    <text evidence="1">The sequence shown here is derived from an EMBL/GenBank/DDBJ whole genome shotgun (WGS) entry which is preliminary data.</text>
</comment>
<evidence type="ECO:0000313" key="2">
    <source>
        <dbReference type="Proteomes" id="UP000662703"/>
    </source>
</evidence>
<reference evidence="1 2" key="1">
    <citation type="submission" date="2012-09" db="EMBL/GenBank/DDBJ databases">
        <title>Genome Sequence of alkane-degrading Bacterium Alcanivorax sp. 521-1.</title>
        <authorList>
            <person name="Lai Q."/>
            <person name="Shao Z."/>
        </authorList>
    </citation>
    <scope>NUCLEOTIDE SEQUENCE [LARGE SCALE GENOMIC DNA]</scope>
    <source>
        <strain evidence="1 2">521-1</strain>
    </source>
</reference>
<keyword evidence="2" id="KW-1185">Reference proteome</keyword>
<proteinExistence type="predicted"/>
<name>A0ABS0AWH3_9GAMM</name>
<gene>
    <name evidence="1" type="ORF">Y5W_03776</name>
</gene>